<name>Q2N8Q3_ERYLH</name>
<dbReference type="InterPro" id="IPR029044">
    <property type="entry name" value="Nucleotide-diphossugar_trans"/>
</dbReference>
<sequence length="171" mass="17902">MRVLGAILAGGRSRRFGSDKAHATIDGERLIDLVARSLAAQCEAVVVCGREEDGINSIPDWPEPGHGPLGGLNAALHHAAIEGVDAVLSCGCDVPNLPTDLLRQLEQGAPAIAGEQPVVGLWPVSLALACDSYLATGQRSLYGFADHVGARRVPIEPPLANINHPSDLPDR</sequence>
<dbReference type="InterPro" id="IPR013482">
    <property type="entry name" value="Molybde_CF_guanTrfase"/>
</dbReference>
<comment type="caution">
    <text evidence="8">Lacks conserved residue(s) required for the propagation of feature annotation.</text>
</comment>
<comment type="domain">
    <text evidence="8">The N-terminal domain determines nucleotide recognition and specific binding, while the C-terminal domain determines the specific binding to the target protein.</text>
</comment>
<keyword evidence="5 8" id="KW-0460">Magnesium</keyword>
<dbReference type="HOGENOM" id="CLU_055597_3_1_5"/>
<dbReference type="SUPFAM" id="SSF53448">
    <property type="entry name" value="Nucleotide-diphospho-sugar transferases"/>
    <property type="match status" value="1"/>
</dbReference>
<evidence type="ECO:0000256" key="4">
    <source>
        <dbReference type="ARBA" id="ARBA00022741"/>
    </source>
</evidence>
<feature type="domain" description="MobA-like NTP transferase" evidence="9">
    <location>
        <begin position="5"/>
        <end position="109"/>
    </location>
</feature>
<dbReference type="GO" id="GO:0046872">
    <property type="term" value="F:metal ion binding"/>
    <property type="evidence" value="ECO:0007669"/>
    <property type="project" value="UniProtKB-KW"/>
</dbReference>
<dbReference type="Gene3D" id="3.90.550.10">
    <property type="entry name" value="Spore Coat Polysaccharide Biosynthesis Protein SpsA, Chain A"/>
    <property type="match status" value="1"/>
</dbReference>
<dbReference type="KEGG" id="eli:ELI_09230"/>
<comment type="subcellular location">
    <subcellularLocation>
        <location evidence="8">Cytoplasm</location>
    </subcellularLocation>
</comment>
<evidence type="ECO:0000256" key="5">
    <source>
        <dbReference type="ARBA" id="ARBA00022842"/>
    </source>
</evidence>
<proteinExistence type="inferred from homology"/>
<organism evidence="10 11">
    <name type="scientific">Erythrobacter litoralis (strain HTCC2594)</name>
    <dbReference type="NCBI Taxonomy" id="314225"/>
    <lineage>
        <taxon>Bacteria</taxon>
        <taxon>Pseudomonadati</taxon>
        <taxon>Pseudomonadota</taxon>
        <taxon>Alphaproteobacteria</taxon>
        <taxon>Sphingomonadales</taxon>
        <taxon>Erythrobacteraceae</taxon>
        <taxon>Erythrobacter/Porphyrobacter group</taxon>
        <taxon>Erythrobacter</taxon>
    </lineage>
</organism>
<feature type="binding site" evidence="8">
    <location>
        <position position="20"/>
    </location>
    <ligand>
        <name>GTP</name>
        <dbReference type="ChEBI" id="CHEBI:37565"/>
    </ligand>
</feature>
<evidence type="ECO:0000256" key="7">
    <source>
        <dbReference type="ARBA" id="ARBA00023150"/>
    </source>
</evidence>
<protein>
    <recommendedName>
        <fullName evidence="8">Molybdenum cofactor guanylyltransferase</fullName>
        <shortName evidence="8">MoCo guanylyltransferase</shortName>
        <ecNumber evidence="8">2.7.7.77</ecNumber>
    </recommendedName>
    <alternativeName>
        <fullName evidence="8">GTP:molybdopterin guanylyltransferase</fullName>
    </alternativeName>
    <alternativeName>
        <fullName evidence="8">Mo-MPT guanylyltransferase</fullName>
    </alternativeName>
    <alternativeName>
        <fullName evidence="8">Molybdopterin guanylyltransferase</fullName>
    </alternativeName>
    <alternativeName>
        <fullName evidence="8">Molybdopterin-guanine dinucleotide synthase</fullName>
        <shortName evidence="8">MGD synthase</shortName>
    </alternativeName>
</protein>
<dbReference type="GO" id="GO:0006777">
    <property type="term" value="P:Mo-molybdopterin cofactor biosynthetic process"/>
    <property type="evidence" value="ECO:0007669"/>
    <property type="project" value="UniProtKB-KW"/>
</dbReference>
<feature type="binding site" evidence="8">
    <location>
        <begin position="8"/>
        <end position="10"/>
    </location>
    <ligand>
        <name>GTP</name>
        <dbReference type="ChEBI" id="CHEBI:37565"/>
    </ligand>
</feature>
<dbReference type="GO" id="GO:0061603">
    <property type="term" value="F:molybdenum cofactor guanylyltransferase activity"/>
    <property type="evidence" value="ECO:0007669"/>
    <property type="project" value="UniProtKB-EC"/>
</dbReference>
<dbReference type="PANTHER" id="PTHR19136:SF81">
    <property type="entry name" value="MOLYBDENUM COFACTOR GUANYLYLTRANSFERASE"/>
    <property type="match status" value="1"/>
</dbReference>
<feature type="binding site" evidence="8">
    <location>
        <position position="93"/>
    </location>
    <ligand>
        <name>GTP</name>
        <dbReference type="ChEBI" id="CHEBI:37565"/>
    </ligand>
</feature>
<keyword evidence="2 8" id="KW-0808">Transferase</keyword>
<dbReference type="RefSeq" id="WP_011414766.1">
    <property type="nucleotide sequence ID" value="NC_007722.1"/>
</dbReference>
<dbReference type="Proteomes" id="UP000008808">
    <property type="component" value="Chromosome"/>
</dbReference>
<dbReference type="GO" id="GO:0005737">
    <property type="term" value="C:cytoplasm"/>
    <property type="evidence" value="ECO:0007669"/>
    <property type="project" value="UniProtKB-SubCell"/>
</dbReference>
<dbReference type="STRING" id="314225.ELI_09230"/>
<evidence type="ECO:0000313" key="11">
    <source>
        <dbReference type="Proteomes" id="UP000008808"/>
    </source>
</evidence>
<dbReference type="GO" id="GO:0005525">
    <property type="term" value="F:GTP binding"/>
    <property type="evidence" value="ECO:0007669"/>
    <property type="project" value="UniProtKB-UniRule"/>
</dbReference>
<feature type="binding site" evidence="8">
    <location>
        <position position="93"/>
    </location>
    <ligand>
        <name>Mg(2+)</name>
        <dbReference type="ChEBI" id="CHEBI:18420"/>
    </ligand>
</feature>
<dbReference type="OrthoDB" id="9788394at2"/>
<evidence type="ECO:0000256" key="8">
    <source>
        <dbReference type="HAMAP-Rule" id="MF_00316"/>
    </source>
</evidence>
<evidence type="ECO:0000256" key="6">
    <source>
        <dbReference type="ARBA" id="ARBA00023134"/>
    </source>
</evidence>
<keyword evidence="3 8" id="KW-0479">Metal-binding</keyword>
<evidence type="ECO:0000256" key="2">
    <source>
        <dbReference type="ARBA" id="ARBA00022679"/>
    </source>
</evidence>
<accession>Q2N8Q3</accession>
<dbReference type="Pfam" id="PF12804">
    <property type="entry name" value="NTP_transf_3"/>
    <property type="match status" value="1"/>
</dbReference>
<evidence type="ECO:0000256" key="3">
    <source>
        <dbReference type="ARBA" id="ARBA00022723"/>
    </source>
</evidence>
<dbReference type="PANTHER" id="PTHR19136">
    <property type="entry name" value="MOLYBDENUM COFACTOR GUANYLYLTRANSFERASE"/>
    <property type="match status" value="1"/>
</dbReference>
<keyword evidence="11" id="KW-1185">Reference proteome</keyword>
<evidence type="ECO:0000313" key="10">
    <source>
        <dbReference type="EMBL" id="ABC63938.1"/>
    </source>
</evidence>
<dbReference type="CDD" id="cd02503">
    <property type="entry name" value="MobA"/>
    <property type="match status" value="1"/>
</dbReference>
<evidence type="ECO:0000256" key="1">
    <source>
        <dbReference type="ARBA" id="ARBA00022490"/>
    </source>
</evidence>
<comment type="catalytic activity">
    <reaction evidence="8">
        <text>Mo-molybdopterin + GTP + H(+) = Mo-molybdopterin guanine dinucleotide + diphosphate</text>
        <dbReference type="Rhea" id="RHEA:34243"/>
        <dbReference type="ChEBI" id="CHEBI:15378"/>
        <dbReference type="ChEBI" id="CHEBI:33019"/>
        <dbReference type="ChEBI" id="CHEBI:37565"/>
        <dbReference type="ChEBI" id="CHEBI:71302"/>
        <dbReference type="ChEBI" id="CHEBI:71310"/>
        <dbReference type="EC" id="2.7.7.77"/>
    </reaction>
</comment>
<comment type="similarity">
    <text evidence="8">Belongs to the MobA family.</text>
</comment>
<keyword evidence="1 8" id="KW-0963">Cytoplasm</keyword>
<dbReference type="HAMAP" id="MF_00316">
    <property type="entry name" value="MobA"/>
    <property type="match status" value="1"/>
</dbReference>
<dbReference type="EC" id="2.7.7.77" evidence="8"/>
<dbReference type="AlphaFoldDB" id="Q2N8Q3"/>
<keyword evidence="4 8" id="KW-0547">Nucleotide-binding</keyword>
<evidence type="ECO:0000259" key="9">
    <source>
        <dbReference type="Pfam" id="PF12804"/>
    </source>
</evidence>
<dbReference type="EMBL" id="CP000157">
    <property type="protein sequence ID" value="ABC63938.1"/>
    <property type="molecule type" value="Genomic_DNA"/>
</dbReference>
<keyword evidence="6 8" id="KW-0342">GTP-binding</keyword>
<reference evidence="11" key="1">
    <citation type="journal article" date="2009" name="J. Bacteriol.">
        <title>Complete genome sequence of Erythrobacter litoralis HTCC2594.</title>
        <authorList>
            <person name="Oh H.M."/>
            <person name="Giovannoni S.J."/>
            <person name="Ferriera S."/>
            <person name="Johnson J."/>
            <person name="Cho J.C."/>
        </authorList>
    </citation>
    <scope>NUCLEOTIDE SEQUENCE [LARGE SCALE GENOMIC DNA]</scope>
    <source>
        <strain evidence="11">HTCC2594</strain>
    </source>
</reference>
<comment type="function">
    <text evidence="8">Transfers a GMP moiety from GTP to Mo-molybdopterin (Mo-MPT) cofactor (Moco or molybdenum cofactor) to form Mo-molybdopterin guanine dinucleotide (Mo-MGD) cofactor.</text>
</comment>
<gene>
    <name evidence="8" type="primary">mobA</name>
    <name evidence="10" type="ordered locus">ELI_09230</name>
</gene>
<dbReference type="InterPro" id="IPR025877">
    <property type="entry name" value="MobA-like_NTP_Trfase"/>
</dbReference>
<comment type="subunit">
    <text evidence="8">Monomer.</text>
</comment>
<dbReference type="eggNOG" id="COG0746">
    <property type="taxonomic scope" value="Bacteria"/>
</dbReference>
<comment type="cofactor">
    <cofactor evidence="8">
        <name>Mg(2+)</name>
        <dbReference type="ChEBI" id="CHEBI:18420"/>
    </cofactor>
</comment>
<keyword evidence="7 8" id="KW-0501">Molybdenum cofactor biosynthesis</keyword>